<reference evidence="2 3" key="1">
    <citation type="journal article" date="2015" name="Genome Announc.">
        <title>Genomes of Geoalkalibacter ferrihydriticus Z-0531T and Geoalkalibacter subterraneus Red1T, Two Haloalkaliphilic Metal-Reducing Deltaproteobacteria.</title>
        <authorList>
            <person name="Badalamenti J.P."/>
            <person name="Krajmalnik-Brown R."/>
            <person name="Torres C.I."/>
            <person name="Bond D.R."/>
        </authorList>
    </citation>
    <scope>NUCLEOTIDE SEQUENCE [LARGE SCALE GENOMIC DNA]</scope>
    <source>
        <strain evidence="2 3">Red1</strain>
        <plasmid evidence="3">Plasmid pGSUB1</plasmid>
    </source>
</reference>
<accession>A0A0B5FXH3</accession>
<evidence type="ECO:0000313" key="3">
    <source>
        <dbReference type="Proteomes" id="UP000035036"/>
    </source>
</evidence>
<protein>
    <submittedName>
        <fullName evidence="2">Uncharacterized protein</fullName>
    </submittedName>
</protein>
<dbReference type="RefSeq" id="WP_040202959.1">
    <property type="nucleotide sequence ID" value="NZ_CP010312.1"/>
</dbReference>
<sequence>MYIKKIDKKFKTRYIEQKNGGKTMAKERVQVSFHFNIDPAEMMIGQISLPETIMKTVAVGESEPVVSKVNSSELSDQDRAKLIDMIEQRVIKAGKKAKSVKSSADAFASPAPSKNNSGTSTEEKTQPSSEPTLDLF</sequence>
<evidence type="ECO:0000313" key="2">
    <source>
        <dbReference type="EMBL" id="AJF08291.1"/>
    </source>
</evidence>
<feature type="compositionally biased region" description="Low complexity" evidence="1">
    <location>
        <begin position="100"/>
        <end position="113"/>
    </location>
</feature>
<organism evidence="2 3">
    <name type="scientific">Geoalkalibacter subterraneus</name>
    <dbReference type="NCBI Taxonomy" id="483547"/>
    <lineage>
        <taxon>Bacteria</taxon>
        <taxon>Pseudomonadati</taxon>
        <taxon>Thermodesulfobacteriota</taxon>
        <taxon>Desulfuromonadia</taxon>
        <taxon>Desulfuromonadales</taxon>
        <taxon>Geoalkalibacteraceae</taxon>
        <taxon>Geoalkalibacter</taxon>
    </lineage>
</organism>
<keyword evidence="2" id="KW-0614">Plasmid</keyword>
<feature type="region of interest" description="Disordered" evidence="1">
    <location>
        <begin position="95"/>
        <end position="136"/>
    </location>
</feature>
<proteinExistence type="predicted"/>
<geneLocation type="plasmid" evidence="2 3">
    <name>pGSUB1</name>
</geneLocation>
<dbReference type="AlphaFoldDB" id="A0A0B5FXH3"/>
<dbReference type="HOGENOM" id="CLU_1872487_0_0_7"/>
<feature type="compositionally biased region" description="Polar residues" evidence="1">
    <location>
        <begin position="114"/>
        <end position="136"/>
    </location>
</feature>
<dbReference type="Proteomes" id="UP000035036">
    <property type="component" value="Plasmid pGSUB1"/>
</dbReference>
<dbReference type="EMBL" id="CP010312">
    <property type="protein sequence ID" value="AJF08291.1"/>
    <property type="molecule type" value="Genomic_DNA"/>
</dbReference>
<evidence type="ECO:0000256" key="1">
    <source>
        <dbReference type="SAM" id="MobiDB-lite"/>
    </source>
</evidence>
<gene>
    <name evidence="2" type="ORF">GSUB_17600</name>
</gene>
<dbReference type="KEGG" id="gsb:GSUB_17600"/>
<keyword evidence="3" id="KW-1185">Reference proteome</keyword>
<name>A0A0B5FXH3_9BACT</name>